<gene>
    <name evidence="2" type="ORF">PFLG_02797</name>
</gene>
<evidence type="ECO:0000313" key="3">
    <source>
        <dbReference type="Proteomes" id="UP000054566"/>
    </source>
</evidence>
<feature type="compositionally biased region" description="Basic and acidic residues" evidence="1">
    <location>
        <begin position="167"/>
        <end position="189"/>
    </location>
</feature>
<evidence type="ECO:0000256" key="1">
    <source>
        <dbReference type="SAM" id="MobiDB-lite"/>
    </source>
</evidence>
<feature type="compositionally biased region" description="Basic and acidic residues" evidence="1">
    <location>
        <begin position="103"/>
        <end position="158"/>
    </location>
</feature>
<name>A0A0L0CZ61_PLAFA</name>
<dbReference type="OrthoDB" id="1099063at2759"/>
<evidence type="ECO:0000313" key="2">
    <source>
        <dbReference type="EMBL" id="KNC37730.1"/>
    </source>
</evidence>
<feature type="region of interest" description="Disordered" evidence="1">
    <location>
        <begin position="103"/>
        <end position="201"/>
    </location>
</feature>
<dbReference type="Proteomes" id="UP000054566">
    <property type="component" value="Unassembled WGS sequence"/>
</dbReference>
<protein>
    <submittedName>
        <fullName evidence="2">Uncharacterized protein</fullName>
    </submittedName>
</protein>
<sequence length="201" mass="24578">MIYIKNKIRNLNVNIMLCYNKYIKSDNTKDVSRKGEYSAERRYHYRDEKYEKYEKYEKSDNTSHGNKLDNHMKEKGGYYINEGRRHDISRSREEMIGIIGREGHKNDNVYNNNDRRRGSLDNYERRRNEENHIGDRNRNISKGRRDYHRDALSRDRCYSNRSPRRNVSVDRKRGNVYDRNNEDNKTFQERKRRQKSISRLL</sequence>
<proteinExistence type="predicted"/>
<feature type="compositionally biased region" description="Basic residues" evidence="1">
    <location>
        <begin position="190"/>
        <end position="201"/>
    </location>
</feature>
<accession>A0A0L0CZ61</accession>
<organism evidence="2 3">
    <name type="scientific">Plasmodium falciparum RAJ116</name>
    <dbReference type="NCBI Taxonomy" id="580058"/>
    <lineage>
        <taxon>Eukaryota</taxon>
        <taxon>Sar</taxon>
        <taxon>Alveolata</taxon>
        <taxon>Apicomplexa</taxon>
        <taxon>Aconoidasida</taxon>
        <taxon>Haemosporida</taxon>
        <taxon>Plasmodiidae</taxon>
        <taxon>Plasmodium</taxon>
        <taxon>Plasmodium (Laverania)</taxon>
    </lineage>
</organism>
<reference evidence="3" key="1">
    <citation type="submission" date="2015-07" db="EMBL/GenBank/DDBJ databases">
        <title>Annotation of Plasmodium falciparum RAJ116.</title>
        <authorList>
            <consortium name="The Broad Institute Genome Sequencing Platform"/>
            <person name="Volkman S.K."/>
            <person name="Neafsey D.E."/>
            <person name="Dash A.P."/>
            <person name="Chitnis C.E."/>
            <person name="Hartl D.L."/>
            <person name="Young S.K."/>
            <person name="Zeng Q."/>
            <person name="Koehrsen M."/>
            <person name="Alvarado L."/>
            <person name="Berlin A."/>
            <person name="Borenstein D."/>
            <person name="Chapman S.B."/>
            <person name="Chen Z."/>
            <person name="Engels R."/>
            <person name="Freedman E."/>
            <person name="Gellesch M."/>
            <person name="Goldberg J."/>
            <person name="Griggs A."/>
            <person name="Gujja S."/>
            <person name="Heilman E.R."/>
            <person name="Heiman D.I."/>
            <person name="Howarth C."/>
            <person name="Jen D."/>
            <person name="Larson L."/>
            <person name="Mehta T."/>
            <person name="Neiman D."/>
            <person name="Park D."/>
            <person name="Pearson M."/>
            <person name="Roberts A."/>
            <person name="Saif S."/>
            <person name="Shea T."/>
            <person name="Shenoy N."/>
            <person name="Sisk P."/>
            <person name="Stolte C."/>
            <person name="Sykes S."/>
            <person name="Walk T."/>
            <person name="White J."/>
            <person name="Yandava C."/>
            <person name="Haas B."/>
            <person name="Henn M.R."/>
            <person name="Nusbaum C."/>
            <person name="Birren B."/>
        </authorList>
    </citation>
    <scope>NUCLEOTIDE SEQUENCE [LARGE SCALE GENOMIC DNA]</scope>
    <source>
        <strain evidence="3">RAJ116</strain>
    </source>
</reference>
<reference evidence="3" key="2">
    <citation type="submission" date="2015-07" db="EMBL/GenBank/DDBJ databases">
        <title>The genome sequence of Plasmodium falciparum RAJ116.</title>
        <authorList>
            <consortium name="The Broad Institute Genome Sequencing Platform"/>
            <person name="Volkman S.K."/>
            <person name="Neafsey D.E."/>
            <person name="Dash A.P."/>
            <person name="Chitnis C.E."/>
            <person name="Hartl D.L."/>
            <person name="Young S.K."/>
            <person name="Kodira C.D."/>
            <person name="Zeng Q."/>
            <person name="Koehrsen M."/>
            <person name="Godfrey P."/>
            <person name="Alvarado L."/>
            <person name="Berlin A."/>
            <person name="Borenstein D."/>
            <person name="Chen Z."/>
            <person name="Engels R."/>
            <person name="Freedman E."/>
            <person name="Gellesch M."/>
            <person name="Goldberg J."/>
            <person name="Griggs A."/>
            <person name="Gujja S."/>
            <person name="Heiman D."/>
            <person name="Hepburn T."/>
            <person name="Howarth C."/>
            <person name="Jen D."/>
            <person name="Larson L."/>
            <person name="Lewis B."/>
            <person name="Mehta T."/>
            <person name="Park D."/>
            <person name="Pearson M."/>
            <person name="Roberts A."/>
            <person name="Saif S."/>
            <person name="Shea T."/>
            <person name="Shenoy N."/>
            <person name="Sisk P."/>
            <person name="Stolte C."/>
            <person name="Sykes S."/>
            <person name="Walk T."/>
            <person name="White J."/>
            <person name="Yandava C."/>
            <person name="Wirth D.F."/>
            <person name="Nusbaum C."/>
            <person name="Birren B."/>
        </authorList>
    </citation>
    <scope>NUCLEOTIDE SEQUENCE [LARGE SCALE GENOMIC DNA]</scope>
    <source>
        <strain evidence="3">RAJ116</strain>
    </source>
</reference>
<dbReference type="AlphaFoldDB" id="A0A0L0CZ61"/>
<dbReference type="EMBL" id="GG664661">
    <property type="protein sequence ID" value="KNC37730.1"/>
    <property type="molecule type" value="Genomic_DNA"/>
</dbReference>